<name>A0ABM9M3F5_9MYCO</name>
<dbReference type="Proteomes" id="UP001190465">
    <property type="component" value="Chromosome"/>
</dbReference>
<sequence>MTSTGRGIGDGFTELARRYEKWRQIAAYAGYIVPDEPAREGDRLNFRYGYPNEGWTGRTIAPRGTGFDVYSATTERRVDPAVRLEAHFSRFEDAGKFILWNNAEGIRMHCGLPPVTRAWRTAGLNPGVEKRDLTDGLARYALKNNPAIYLDAYAGGIKPENHLLVLSYDDLDAVLLAGMPESVTRHI</sequence>
<gene>
    <name evidence="1" type="ORF">MU0053_004225</name>
</gene>
<organism evidence="1 2">
    <name type="scientific">[Mycobacterium] burgundiense</name>
    <dbReference type="NCBI Taxonomy" id="3064286"/>
    <lineage>
        <taxon>Bacteria</taxon>
        <taxon>Bacillati</taxon>
        <taxon>Actinomycetota</taxon>
        <taxon>Actinomycetes</taxon>
        <taxon>Mycobacteriales</taxon>
        <taxon>Mycobacteriaceae</taxon>
        <taxon>Mycolicibacterium</taxon>
    </lineage>
</organism>
<evidence type="ECO:0000313" key="2">
    <source>
        <dbReference type="Proteomes" id="UP001190465"/>
    </source>
</evidence>
<accession>A0ABM9M3F5</accession>
<dbReference type="RefSeq" id="WP_308479534.1">
    <property type="nucleotide sequence ID" value="NZ_OY726397.1"/>
</dbReference>
<evidence type="ECO:0000313" key="1">
    <source>
        <dbReference type="EMBL" id="CAJ1509560.1"/>
    </source>
</evidence>
<dbReference type="EMBL" id="OY726397">
    <property type="protein sequence ID" value="CAJ1509560.1"/>
    <property type="molecule type" value="Genomic_DNA"/>
</dbReference>
<reference evidence="1 2" key="1">
    <citation type="submission" date="2023-08" db="EMBL/GenBank/DDBJ databases">
        <authorList>
            <person name="Folkvardsen B D."/>
            <person name="Norman A."/>
        </authorList>
    </citation>
    <scope>NUCLEOTIDE SEQUENCE [LARGE SCALE GENOMIC DNA]</scope>
    <source>
        <strain evidence="1 2">Mu0053</strain>
    </source>
</reference>
<keyword evidence="2" id="KW-1185">Reference proteome</keyword>
<protein>
    <submittedName>
        <fullName evidence="1">Uncharacterized protein</fullName>
    </submittedName>
</protein>
<proteinExistence type="predicted"/>